<sequence length="55" mass="6601">MEEEIKIDWSRFSVSIPLKQTEAEIKKAWSSQQELEKWLLKKSEFTSEEGKKKKE</sequence>
<evidence type="ECO:0000313" key="2">
    <source>
        <dbReference type="Proteomes" id="UP001257234"/>
    </source>
</evidence>
<accession>A0ABU1EQS7</accession>
<dbReference type="RefSeq" id="WP_309561613.1">
    <property type="nucleotide sequence ID" value="NZ_JAVJIU010000003.1"/>
</dbReference>
<organism evidence="1 2">
    <name type="scientific">Christiangramia sediminicola</name>
    <dbReference type="NCBI Taxonomy" id="3073267"/>
    <lineage>
        <taxon>Bacteria</taxon>
        <taxon>Pseudomonadati</taxon>
        <taxon>Bacteroidota</taxon>
        <taxon>Flavobacteriia</taxon>
        <taxon>Flavobacteriales</taxon>
        <taxon>Flavobacteriaceae</taxon>
        <taxon>Christiangramia</taxon>
    </lineage>
</organism>
<evidence type="ECO:0000313" key="1">
    <source>
        <dbReference type="EMBL" id="MDR5590737.1"/>
    </source>
</evidence>
<comment type="caution">
    <text evidence="1">The sequence shown here is derived from an EMBL/GenBank/DDBJ whole genome shotgun (WGS) entry which is preliminary data.</text>
</comment>
<reference evidence="2" key="1">
    <citation type="submission" date="2023-07" db="EMBL/GenBank/DDBJ databases">
        <title>Christiangramia sp. SM2212., a novel bacterium of the family Flavobacteriaceae isolated from the sea sediment.</title>
        <authorList>
            <person name="Wang J."/>
            <person name="Zhang X."/>
        </authorList>
    </citation>
    <scope>NUCLEOTIDE SEQUENCE [LARGE SCALE GENOMIC DNA]</scope>
    <source>
        <strain evidence="2">SM2212</strain>
    </source>
</reference>
<dbReference type="EMBL" id="JAVJIU010000003">
    <property type="protein sequence ID" value="MDR5590737.1"/>
    <property type="molecule type" value="Genomic_DNA"/>
</dbReference>
<proteinExistence type="predicted"/>
<keyword evidence="2" id="KW-1185">Reference proteome</keyword>
<dbReference type="Proteomes" id="UP001257234">
    <property type="component" value="Unassembled WGS sequence"/>
</dbReference>
<name>A0ABU1EQS7_9FLAO</name>
<protein>
    <submittedName>
        <fullName evidence="1">Uncharacterized protein</fullName>
    </submittedName>
</protein>
<gene>
    <name evidence="1" type="ORF">RE431_08795</name>
</gene>